<dbReference type="Proteomes" id="UP000838821">
    <property type="component" value="Unassembled WGS sequence"/>
</dbReference>
<comment type="caution">
    <text evidence="1">The sequence shown here is derived from an EMBL/GenBank/DDBJ whole genome shotgun (WGS) entry which is preliminary data.</text>
</comment>
<evidence type="ECO:0000313" key="1">
    <source>
        <dbReference type="EMBL" id="CAH1193231.1"/>
    </source>
</evidence>
<gene>
    <name evidence="1" type="ORF">PAECIP111891_00512</name>
</gene>
<evidence type="ECO:0008006" key="3">
    <source>
        <dbReference type="Google" id="ProtNLM"/>
    </source>
</evidence>
<proteinExistence type="predicted"/>
<accession>A0ABM9BS30</accession>
<dbReference type="EMBL" id="CAKMMW010000001">
    <property type="protein sequence ID" value="CAH1193231.1"/>
    <property type="molecule type" value="Genomic_DNA"/>
</dbReference>
<name>A0ABM9BS30_9BACL</name>
<reference evidence="1" key="1">
    <citation type="submission" date="2022-01" db="EMBL/GenBank/DDBJ databases">
        <authorList>
            <person name="Criscuolo A."/>
        </authorList>
    </citation>
    <scope>NUCLEOTIDE SEQUENCE</scope>
    <source>
        <strain evidence="1">CIP111891</strain>
    </source>
</reference>
<keyword evidence="2" id="KW-1185">Reference proteome</keyword>
<sequence>MLILAETLYDANLGDKSEDLTLNFYDLSLIPEKVIFVFFNKLNSSNRRDSMAITLPDNLSAKEISNQGNTTITMNETIDYHRDTRTLPITYIECFRFDSELTEKHFFENSTDYVCGLIAISTKTGVWGVKEFAIPCNSMKGDMALWAAPMQRIKGLTLIEGLNYVREKQAEWGPLRSELIASALMNLNGKLGLTSKINKDQSYYWDRAYLFDHTQAYVIF</sequence>
<organism evidence="1 2">
    <name type="scientific">Paenibacillus allorhizoplanae</name>
    <dbReference type="NCBI Taxonomy" id="2905648"/>
    <lineage>
        <taxon>Bacteria</taxon>
        <taxon>Bacillati</taxon>
        <taxon>Bacillota</taxon>
        <taxon>Bacilli</taxon>
        <taxon>Bacillales</taxon>
        <taxon>Paenibacillaceae</taxon>
        <taxon>Paenibacillus</taxon>
    </lineage>
</organism>
<protein>
    <recommendedName>
        <fullName evidence="3">GNAT family N-acetyltransferase</fullName>
    </recommendedName>
</protein>
<evidence type="ECO:0000313" key="2">
    <source>
        <dbReference type="Proteomes" id="UP000838821"/>
    </source>
</evidence>